<proteinExistence type="predicted"/>
<dbReference type="Proteomes" id="UP000887013">
    <property type="component" value="Unassembled WGS sequence"/>
</dbReference>
<name>A0A8X6QJ54_NEPPI</name>
<protein>
    <submittedName>
        <fullName evidence="1">Uncharacterized protein</fullName>
    </submittedName>
</protein>
<comment type="caution">
    <text evidence="1">The sequence shown here is derived from an EMBL/GenBank/DDBJ whole genome shotgun (WGS) entry which is preliminary data.</text>
</comment>
<dbReference type="OrthoDB" id="616263at2759"/>
<sequence length="99" mass="11977">MLSRHLTASTCNRVLTSDEKWVLYDASKRYLYWLSFQYTMPFYARPPMHQARLSFLSSGQVIKWFTMSCDQWAKRLLQTYTRSNWSVCNSHCNRRSLHW</sequence>
<evidence type="ECO:0000313" key="1">
    <source>
        <dbReference type="EMBL" id="GFU21643.1"/>
    </source>
</evidence>
<gene>
    <name evidence="1" type="ORF">NPIL_14831</name>
</gene>
<accession>A0A8X6QJ54</accession>
<reference evidence="1" key="1">
    <citation type="submission" date="2020-08" db="EMBL/GenBank/DDBJ databases">
        <title>Multicomponent nature underlies the extraordinary mechanical properties of spider dragline silk.</title>
        <authorList>
            <person name="Kono N."/>
            <person name="Nakamura H."/>
            <person name="Mori M."/>
            <person name="Yoshida Y."/>
            <person name="Ohtoshi R."/>
            <person name="Malay A.D."/>
            <person name="Moran D.A.P."/>
            <person name="Tomita M."/>
            <person name="Numata K."/>
            <person name="Arakawa K."/>
        </authorList>
    </citation>
    <scope>NUCLEOTIDE SEQUENCE</scope>
</reference>
<dbReference type="AlphaFoldDB" id="A0A8X6QJ54"/>
<dbReference type="EMBL" id="BMAW01080882">
    <property type="protein sequence ID" value="GFU21643.1"/>
    <property type="molecule type" value="Genomic_DNA"/>
</dbReference>
<organism evidence="1 2">
    <name type="scientific">Nephila pilipes</name>
    <name type="common">Giant wood spider</name>
    <name type="synonym">Nephila maculata</name>
    <dbReference type="NCBI Taxonomy" id="299642"/>
    <lineage>
        <taxon>Eukaryota</taxon>
        <taxon>Metazoa</taxon>
        <taxon>Ecdysozoa</taxon>
        <taxon>Arthropoda</taxon>
        <taxon>Chelicerata</taxon>
        <taxon>Arachnida</taxon>
        <taxon>Araneae</taxon>
        <taxon>Araneomorphae</taxon>
        <taxon>Entelegynae</taxon>
        <taxon>Araneoidea</taxon>
        <taxon>Nephilidae</taxon>
        <taxon>Nephila</taxon>
    </lineage>
</organism>
<keyword evidence="2" id="KW-1185">Reference proteome</keyword>
<evidence type="ECO:0000313" key="2">
    <source>
        <dbReference type="Proteomes" id="UP000887013"/>
    </source>
</evidence>